<dbReference type="AlphaFoldDB" id="A0A7M1R2C1"/>
<dbReference type="Gene3D" id="3.60.15.10">
    <property type="entry name" value="Ribonuclease Z/Hydroxyacylglutathione hydrolase-like"/>
    <property type="match status" value="1"/>
</dbReference>
<dbReference type="SUPFAM" id="SSF56281">
    <property type="entry name" value="Metallo-hydrolase/oxidoreductase"/>
    <property type="match status" value="1"/>
</dbReference>
<dbReference type="InterPro" id="IPR050114">
    <property type="entry name" value="UPF0173_UPF0282_UlaG_hydrolase"/>
</dbReference>
<sequence>MRLTLTRGVHAALTISSPTTTVVIDPGAFGFPESVGSADAVLVTHDHFDHVDLPALTAAMAERPELRVYSPTPLDLGAFSDRQTRVDGGDEFTVGDLEVAVVGHEQTRASVDDGVIVNVGYFVAGQVLHPGDARPEVGGVDTLVVALAAPWQNTPQLEQYLRKVKPRKVLALHDGALNSIGVEFGNKQVERIAKSYGGQAIALAPGGVGGDWRAGRIYDDAVGPALCLAVMVTPLATPADGLASNAGA</sequence>
<accession>A0A7M1R2C1</accession>
<protein>
    <submittedName>
        <fullName evidence="2">MBL fold metallo-hydrolase</fullName>
    </submittedName>
</protein>
<evidence type="ECO:0000313" key="3">
    <source>
        <dbReference type="Proteomes" id="UP000594961"/>
    </source>
</evidence>
<gene>
    <name evidence="2" type="ORF">INS90_03360</name>
</gene>
<dbReference type="SMART" id="SM00849">
    <property type="entry name" value="Lactamase_B"/>
    <property type="match status" value="1"/>
</dbReference>
<dbReference type="Proteomes" id="UP000594961">
    <property type="component" value="Chromosome"/>
</dbReference>
<feature type="domain" description="Metallo-beta-lactamase" evidence="1">
    <location>
        <begin position="8"/>
        <end position="173"/>
    </location>
</feature>
<dbReference type="InterPro" id="IPR036866">
    <property type="entry name" value="RibonucZ/Hydroxyglut_hydro"/>
</dbReference>
<evidence type="ECO:0000259" key="1">
    <source>
        <dbReference type="SMART" id="SM00849"/>
    </source>
</evidence>
<reference evidence="2 3" key="1">
    <citation type="submission" date="2020-10" db="EMBL/GenBank/DDBJ databases">
        <title>Trueperella pecoris sp. nov. isolated from bovine and porcine specimens.</title>
        <authorList>
            <person name="Schoenecker L."/>
            <person name="Schnydrig P."/>
            <person name="Brodard I."/>
            <person name="Thomann A."/>
            <person name="Hemphill A."/>
            <person name="Rodriguez-Campos S."/>
            <person name="Perreten V."/>
            <person name="Jores J."/>
            <person name="Kittl S."/>
        </authorList>
    </citation>
    <scope>NUCLEOTIDE SEQUENCE [LARGE SCALE GENOMIC DNA]</scope>
    <source>
        <strain evidence="2 3">19OD0592</strain>
    </source>
</reference>
<organism evidence="2 3">
    <name type="scientific">Trueperella pecoris</name>
    <dbReference type="NCBI Taxonomy" id="2733571"/>
    <lineage>
        <taxon>Bacteria</taxon>
        <taxon>Bacillati</taxon>
        <taxon>Actinomycetota</taxon>
        <taxon>Actinomycetes</taxon>
        <taxon>Actinomycetales</taxon>
        <taxon>Actinomycetaceae</taxon>
        <taxon>Trueperella</taxon>
    </lineage>
</organism>
<dbReference type="Pfam" id="PF13483">
    <property type="entry name" value="Lactamase_B_3"/>
    <property type="match status" value="1"/>
</dbReference>
<proteinExistence type="predicted"/>
<dbReference type="RefSeq" id="WP_197554732.1">
    <property type="nucleotide sequence ID" value="NZ_CP063212.1"/>
</dbReference>
<keyword evidence="2" id="KW-0378">Hydrolase</keyword>
<dbReference type="EMBL" id="CP063212">
    <property type="protein sequence ID" value="QOR48328.1"/>
    <property type="molecule type" value="Genomic_DNA"/>
</dbReference>
<dbReference type="PANTHER" id="PTHR43546">
    <property type="entry name" value="UPF0173 METAL-DEPENDENT HYDROLASE MJ1163-RELATED"/>
    <property type="match status" value="1"/>
</dbReference>
<dbReference type="PANTHER" id="PTHR43546:SF3">
    <property type="entry name" value="UPF0173 METAL-DEPENDENT HYDROLASE MJ1163"/>
    <property type="match status" value="1"/>
</dbReference>
<name>A0A7M1R2C1_9ACTO</name>
<evidence type="ECO:0000313" key="2">
    <source>
        <dbReference type="EMBL" id="QOR48328.1"/>
    </source>
</evidence>
<dbReference type="InterPro" id="IPR001279">
    <property type="entry name" value="Metallo-B-lactamas"/>
</dbReference>
<dbReference type="GO" id="GO:0016787">
    <property type="term" value="F:hydrolase activity"/>
    <property type="evidence" value="ECO:0007669"/>
    <property type="project" value="UniProtKB-KW"/>
</dbReference>